<dbReference type="Pfam" id="PF22942">
    <property type="entry name" value="DUF7025"/>
    <property type="match status" value="1"/>
</dbReference>
<evidence type="ECO:0000259" key="4">
    <source>
        <dbReference type="Pfam" id="PF23232"/>
    </source>
</evidence>
<dbReference type="Gene3D" id="3.40.50.300">
    <property type="entry name" value="P-loop containing nucleotide triphosphate hydrolases"/>
    <property type="match status" value="1"/>
</dbReference>
<dbReference type="GO" id="GO:0016887">
    <property type="term" value="F:ATP hydrolysis activity"/>
    <property type="evidence" value="ECO:0007669"/>
    <property type="project" value="InterPro"/>
</dbReference>
<dbReference type="Pfam" id="PF00004">
    <property type="entry name" value="AAA"/>
    <property type="match status" value="1"/>
</dbReference>
<evidence type="ECO:0000259" key="2">
    <source>
        <dbReference type="Pfam" id="PF00004"/>
    </source>
</evidence>
<dbReference type="SUPFAM" id="SSF52540">
    <property type="entry name" value="P-loop containing nucleoside triphosphate hydrolases"/>
    <property type="match status" value="1"/>
</dbReference>
<dbReference type="PANTHER" id="PTHR46411">
    <property type="entry name" value="FAMILY ATPASE, PUTATIVE-RELATED"/>
    <property type="match status" value="1"/>
</dbReference>
<feature type="compositionally biased region" description="Low complexity" evidence="1">
    <location>
        <begin position="1241"/>
        <end position="1256"/>
    </location>
</feature>
<feature type="compositionally biased region" description="Low complexity" evidence="1">
    <location>
        <begin position="1323"/>
        <end position="1332"/>
    </location>
</feature>
<feature type="region of interest" description="Disordered" evidence="1">
    <location>
        <begin position="834"/>
        <end position="857"/>
    </location>
</feature>
<dbReference type="PANTHER" id="PTHR46411:SF2">
    <property type="entry name" value="AAA+ ATPASE DOMAIN-CONTAINING PROTEIN"/>
    <property type="match status" value="1"/>
</dbReference>
<feature type="region of interest" description="Disordered" evidence="1">
    <location>
        <begin position="1293"/>
        <end position="1332"/>
    </location>
</feature>
<dbReference type="Pfam" id="PF23232">
    <property type="entry name" value="AAA_lid_13"/>
    <property type="match status" value="1"/>
</dbReference>
<reference evidence="5" key="1">
    <citation type="submission" date="2022-07" db="EMBL/GenBank/DDBJ databases">
        <title>Draft genome sequence of Zalerion maritima ATCC 34329, a (micro)plastics degrading marine fungus.</title>
        <authorList>
            <person name="Paco A."/>
            <person name="Goncalves M.F.M."/>
            <person name="Rocha-Santos T.A.P."/>
            <person name="Alves A."/>
        </authorList>
    </citation>
    <scope>NUCLEOTIDE SEQUENCE</scope>
    <source>
        <strain evidence="5">ATCC 34329</strain>
    </source>
</reference>
<feature type="compositionally biased region" description="Basic and acidic residues" evidence="1">
    <location>
        <begin position="224"/>
        <end position="240"/>
    </location>
</feature>
<accession>A0AAD5RJT5</accession>
<evidence type="ECO:0000259" key="3">
    <source>
        <dbReference type="Pfam" id="PF22942"/>
    </source>
</evidence>
<evidence type="ECO:0000256" key="1">
    <source>
        <dbReference type="SAM" id="MobiDB-lite"/>
    </source>
</evidence>
<feature type="region of interest" description="Disordered" evidence="1">
    <location>
        <begin position="1"/>
        <end position="62"/>
    </location>
</feature>
<evidence type="ECO:0000313" key="6">
    <source>
        <dbReference type="Proteomes" id="UP001201980"/>
    </source>
</evidence>
<feature type="region of interest" description="Disordered" evidence="1">
    <location>
        <begin position="224"/>
        <end position="265"/>
    </location>
</feature>
<gene>
    <name evidence="5" type="ORF">MKZ38_006713</name>
</gene>
<comment type="caution">
    <text evidence="5">The sequence shown here is derived from an EMBL/GenBank/DDBJ whole genome shotgun (WGS) entry which is preliminary data.</text>
</comment>
<feature type="region of interest" description="Disordered" evidence="1">
    <location>
        <begin position="1345"/>
        <end position="1389"/>
    </location>
</feature>
<feature type="region of interest" description="Disordered" evidence="1">
    <location>
        <begin position="1240"/>
        <end position="1264"/>
    </location>
</feature>
<organism evidence="5 6">
    <name type="scientific">Zalerion maritima</name>
    <dbReference type="NCBI Taxonomy" id="339359"/>
    <lineage>
        <taxon>Eukaryota</taxon>
        <taxon>Fungi</taxon>
        <taxon>Dikarya</taxon>
        <taxon>Ascomycota</taxon>
        <taxon>Pezizomycotina</taxon>
        <taxon>Sordariomycetes</taxon>
        <taxon>Lulworthiomycetidae</taxon>
        <taxon>Lulworthiales</taxon>
        <taxon>Lulworthiaceae</taxon>
        <taxon>Zalerion</taxon>
    </lineage>
</organism>
<feature type="region of interest" description="Disordered" evidence="1">
    <location>
        <begin position="399"/>
        <end position="495"/>
    </location>
</feature>
<protein>
    <recommendedName>
        <fullName evidence="7">ATPase AAA-type core domain-containing protein</fullName>
    </recommendedName>
</protein>
<feature type="compositionally biased region" description="Acidic residues" evidence="1">
    <location>
        <begin position="838"/>
        <end position="847"/>
    </location>
</feature>
<feature type="compositionally biased region" description="Basic and acidic residues" evidence="1">
    <location>
        <begin position="32"/>
        <end position="45"/>
    </location>
</feature>
<feature type="compositionally biased region" description="Basic and acidic residues" evidence="1">
    <location>
        <begin position="452"/>
        <end position="475"/>
    </location>
</feature>
<feature type="domain" description="AAA+ ATPase lid" evidence="4">
    <location>
        <begin position="1068"/>
        <end position="1177"/>
    </location>
</feature>
<feature type="domain" description="ATPase AAA-type core" evidence="2">
    <location>
        <begin position="957"/>
        <end position="1062"/>
    </location>
</feature>
<feature type="compositionally biased region" description="Polar residues" evidence="1">
    <location>
        <begin position="1302"/>
        <end position="1320"/>
    </location>
</feature>
<sequence length="1389" mass="157965">MESDNTSSETGRSTFDSIPGDQVETPPTPSLQDDKNEVSSDRHESQAGTPIANNHKPGTTDTFQFADEIQTLKQKLLELERQTKAEPVLPHSDQPVEEAPQPGLVDEVEQYKLMEDCLYRHRKEWESNREPGRWFLAPYLDFKHDRTNRLGRVDWKLEYLDPPYERPNLFDLSTQFPENTKNTGPYDDFDRTIDFGNRRERIRKTFEWEMDRLYFVEETESRKQKKAKEAEERQQRDFKAVKARKRVQAGMQPMEDDSAPSSPTFAIPRLNRVDWQKFKLLGDLAEKDASVVNILVGEPETDETNGYRSWFGYQTRRVQKVEKSQDHKTLVSANPGIAQLPERIRIHSSSLLQILSKILGSGGSSIDDCETAVFIRPFKALTHCQQALREWCTKLHQKFDTSTDTEENSTEKHTEERTPASDDTSAASGLKKQDCGGDEESSRTPANNGTTDENKSTDHPKQRAEQGEENEKQEDSAIQETGAKEGKEDDPNDITKSSTALEHLECLLSFIDSEIAARQAHFGDVKCRKVYFSDLWQFFRPGMEVTGSDGKQAYRIINVTSAKHRVAPPWAKFYQPPSQKGFKLGKKPKAPFSIVCVYVDFDGKNLGPVLKRFDFKRFEGEREITSLEVYPLQFHPIKQSDFSELDWKRIESFPEKDKYRQWLIYRGAKFLDVAAPKHMYYDGPTIELRDETESQVVIDFETAFSVEDKVQQDWQPELKILVGGLPSEEHEQEEDKTPCRGPCCLAEAAHDDTYVDQKQSAEYIESLLPKPGASNEQPPVTIFPRPLKELQPKSGGISGISEEELVIMSYRVFGFVLRSRKWAKLDLAYLTDVPVPDEPSEEEEGVDPGEGREGKRQPAMAFNRLVLEDGHKPMIVSLITQHFRDKEARSSYGDQVDIVKGKGTTLPPRKGTYTAAPRRPWSRENFDSWYVLLLPFASNQSQSRKKSRRAINLISQAEGVAEMFKKPLFQITCGDLGTTAREVEKALETNFTLANRWDCILLLDEADVFLAARTKEDFKRNGLVAAFLRVMEYYAGILFLTTNRIGDFDEAFRSRIHISLYYPELSNSKTVEVFKINMDMIAERFIRRGRRIKIDEAGIAVFASQHFDNHPQGRWNGRQVRNACQTALALAEFEAQGNSHTAILKPDAVVNLGVKHFETVRKAYLDFTKYLHDLYNTDDAQRAKDHGLRAVWINEQDGTITSRATNKRAAFRMALQPQPPSQIPQQQPPMPLGFQAQAPRQEQYGFQQQPQQWQHQQHQHYQHQNMAAPQPVYQNQAQGQPQMEMQAQQFTNNPAWGAQGTPVGTSPFQGSGEAQGQIPRSQPPASSQPLQPSLQQQAFLGQNIPALYEPCDQHRAGNVPPSNLPSAAGEGSYPPTSNPPFANQQPPGY</sequence>
<feature type="compositionally biased region" description="Polar residues" evidence="1">
    <location>
        <begin position="46"/>
        <end position="62"/>
    </location>
</feature>
<dbReference type="InterPro" id="IPR054289">
    <property type="entry name" value="DUF7025"/>
</dbReference>
<dbReference type="Proteomes" id="UP001201980">
    <property type="component" value="Unassembled WGS sequence"/>
</dbReference>
<proteinExistence type="predicted"/>
<dbReference type="GO" id="GO:0005524">
    <property type="term" value="F:ATP binding"/>
    <property type="evidence" value="ECO:0007669"/>
    <property type="project" value="InterPro"/>
</dbReference>
<feature type="compositionally biased region" description="Basic and acidic residues" evidence="1">
    <location>
        <begin position="409"/>
        <end position="420"/>
    </location>
</feature>
<feature type="compositionally biased region" description="Polar residues" evidence="1">
    <location>
        <begin position="1"/>
        <end position="16"/>
    </location>
</feature>
<evidence type="ECO:0000313" key="5">
    <source>
        <dbReference type="EMBL" id="KAJ2895303.1"/>
    </source>
</evidence>
<name>A0AAD5RJT5_9PEZI</name>
<dbReference type="InterPro" id="IPR027417">
    <property type="entry name" value="P-loop_NTPase"/>
</dbReference>
<dbReference type="InterPro" id="IPR056599">
    <property type="entry name" value="AAA_lid_fung"/>
</dbReference>
<evidence type="ECO:0008006" key="7">
    <source>
        <dbReference type="Google" id="ProtNLM"/>
    </source>
</evidence>
<feature type="domain" description="DUF7025" evidence="3">
    <location>
        <begin position="526"/>
        <end position="636"/>
    </location>
</feature>
<feature type="compositionally biased region" description="Polar residues" evidence="1">
    <location>
        <begin position="1379"/>
        <end position="1389"/>
    </location>
</feature>
<keyword evidence="6" id="KW-1185">Reference proteome</keyword>
<dbReference type="EMBL" id="JAKWBI020000413">
    <property type="protein sequence ID" value="KAJ2895303.1"/>
    <property type="molecule type" value="Genomic_DNA"/>
</dbReference>
<dbReference type="InterPro" id="IPR003959">
    <property type="entry name" value="ATPase_AAA_core"/>
</dbReference>